<dbReference type="EMBL" id="LBOK01000042">
    <property type="protein sequence ID" value="KKP33497.1"/>
    <property type="molecule type" value="Genomic_DNA"/>
</dbReference>
<name>A0A0G0BQU4_9BACT</name>
<reference evidence="1 2" key="1">
    <citation type="journal article" date="2015" name="Nature">
        <title>rRNA introns, odd ribosomes, and small enigmatic genomes across a large radiation of phyla.</title>
        <authorList>
            <person name="Brown C.T."/>
            <person name="Hug L.A."/>
            <person name="Thomas B.C."/>
            <person name="Sharon I."/>
            <person name="Castelle C.J."/>
            <person name="Singh A."/>
            <person name="Wilkins M.J."/>
            <person name="Williams K.H."/>
            <person name="Banfield J.F."/>
        </authorList>
    </citation>
    <scope>NUCLEOTIDE SEQUENCE [LARGE SCALE GENOMIC DNA]</scope>
</reference>
<evidence type="ECO:0000313" key="1">
    <source>
        <dbReference type="EMBL" id="KKP33497.1"/>
    </source>
</evidence>
<accession>A0A0G0BQU4</accession>
<organism evidence="1 2">
    <name type="scientific">Candidatus Roizmanbacteria bacterium GW2011_GWA2_32_13</name>
    <dbReference type="NCBI Taxonomy" id="1618475"/>
    <lineage>
        <taxon>Bacteria</taxon>
        <taxon>Candidatus Roizmaniibacteriota</taxon>
    </lineage>
</organism>
<dbReference type="Proteomes" id="UP000034349">
    <property type="component" value="Unassembled WGS sequence"/>
</dbReference>
<sequence>MIGGDLPTGATQKDAASLAPSKTQLLDITSLEVKKLTNVKNSIFFGKSVVAERRGQGYGWPRGSGLTITEDLKAGSDILGREIIKLKGNDGLKLSEIEMADSENRKITTSFYLSKGWSSGVHGANPNEARDSTFTMAEMKRDSKAFQPSDIEKMKNKLRASGYDTTEVLTKDEHHWKHSDQARVGLTISRMGRVDKDLGQLVSTERDLGYLALDGEGKIRMVQPSSGLGAYDKERFCGDTSKGIKGEEF</sequence>
<dbReference type="AlphaFoldDB" id="A0A0G0BQU4"/>
<protein>
    <submittedName>
        <fullName evidence="1">Uncharacterized protein</fullName>
    </submittedName>
</protein>
<proteinExistence type="predicted"/>
<gene>
    <name evidence="1" type="ORF">UR23_C0042G0004</name>
</gene>
<evidence type="ECO:0000313" key="2">
    <source>
        <dbReference type="Proteomes" id="UP000034349"/>
    </source>
</evidence>
<comment type="caution">
    <text evidence="1">The sequence shown here is derived from an EMBL/GenBank/DDBJ whole genome shotgun (WGS) entry which is preliminary data.</text>
</comment>